<reference evidence="2 3" key="1">
    <citation type="journal article" date="2013" name="Genome Announc.">
        <title>Draft Genome Sequence of the Cellulolytic Bacterium Clostridium papyrosolvens C7 (ATCC 700395).</title>
        <authorList>
            <person name="Zepeda V."/>
            <person name="Dassa B."/>
            <person name="Borovok I."/>
            <person name="Lamed R."/>
            <person name="Bayer E.A."/>
            <person name="Cate J.H."/>
        </authorList>
    </citation>
    <scope>NUCLEOTIDE SEQUENCE [LARGE SCALE GENOMIC DNA]</scope>
    <source>
        <strain evidence="2 3">C7</strain>
    </source>
</reference>
<evidence type="ECO:0000313" key="3">
    <source>
        <dbReference type="Proteomes" id="UP000016860"/>
    </source>
</evidence>
<comment type="caution">
    <text evidence="2">The sequence shown here is derived from an EMBL/GenBank/DDBJ whole genome shotgun (WGS) entry which is preliminary data.</text>
</comment>
<evidence type="ECO:0000313" key="2">
    <source>
        <dbReference type="EMBL" id="EPR07796.1"/>
    </source>
</evidence>
<dbReference type="STRING" id="1330534.L323_20085"/>
<dbReference type="OrthoDB" id="9806213at2"/>
<proteinExistence type="predicted"/>
<evidence type="ECO:0000259" key="1">
    <source>
        <dbReference type="Pfam" id="PF10592"/>
    </source>
</evidence>
<accession>U4QWT9</accession>
<feature type="domain" description="Abortive phage infection protein C-terminal" evidence="1">
    <location>
        <begin position="263"/>
        <end position="540"/>
    </location>
</feature>
<dbReference type="Pfam" id="PF10592">
    <property type="entry name" value="AIPR"/>
    <property type="match status" value="1"/>
</dbReference>
<protein>
    <recommendedName>
        <fullName evidence="1">Abortive phage infection protein C-terminal domain-containing protein</fullName>
    </recommendedName>
</protein>
<gene>
    <name evidence="2" type="ORF">L323_20085</name>
</gene>
<dbReference type="InterPro" id="IPR018891">
    <property type="entry name" value="AIPR_C"/>
</dbReference>
<dbReference type="AlphaFoldDB" id="U4QWT9"/>
<dbReference type="EMBL" id="ATAY01000098">
    <property type="protein sequence ID" value="EPR07796.1"/>
    <property type="molecule type" value="Genomic_DNA"/>
</dbReference>
<dbReference type="Proteomes" id="UP000016860">
    <property type="component" value="Unassembled WGS sequence"/>
</dbReference>
<dbReference type="RefSeq" id="WP_020817365.1">
    <property type="nucleotide sequence ID" value="NZ_ATAY01000098.1"/>
</dbReference>
<organism evidence="2 3">
    <name type="scientific">Ruminiclostridium papyrosolvens C7</name>
    <dbReference type="NCBI Taxonomy" id="1330534"/>
    <lineage>
        <taxon>Bacteria</taxon>
        <taxon>Bacillati</taxon>
        <taxon>Bacillota</taxon>
        <taxon>Clostridia</taxon>
        <taxon>Eubacteriales</taxon>
        <taxon>Oscillospiraceae</taxon>
        <taxon>Ruminiclostridium</taxon>
    </lineage>
</organism>
<dbReference type="PATRIC" id="fig|1330534.3.peg.3990"/>
<name>U4QWT9_9FIRM</name>
<sequence length="572" mass="65919">MNNTLILQDCLEEFICQNELGEIKHQDAFEMFSILQITKESETSYDELSSCIVDGGLDGGIDSFIILVNDKAINSEDQLPEIKIIESSNIQIFINQSKYENSFKEGPINNLQSSMPIILDIDALEDILLERFNPLLVEKILLFRSIWRLCIKKKASINLKYTYSSKSNEICINKSFQSKVDQLIAFTKNNMNIDNIGFKLYSAKELLTIYSKQTSKELELKFKENPVPVSFRETEFGYIGIVALNDYYNFITNDGNSIRENIFENNIRHYQGAVDVNNNISLTLRNDNENDFWWLNNGITIIASNCRPLLKTLFLEDPQIVNGLQTSYTIGKYYSEPKNENRSILIKVIQSNNKKTIDKIISASNSQNPVPPSLLRATDDIQRDLEIYCLNKGYYYDRRKNYYKNKQKPANKIISIQNMAQAIEAILNYSPANARSKPTTLIKEEISYKKIFNPNIDFGAYLTCSIICQKVADFIKNNVNSDEKGIQRNFMYHLARVTVSFILCKHNYNSDEIARIREDSISIEKIKDANDFLAQVIYKYRESNPKENIINISKSNKFVTLLNDSLKIIFND</sequence>